<proteinExistence type="predicted"/>
<name>A0ABD1ESM4_HYPHA</name>
<protein>
    <recommendedName>
        <fullName evidence="4">FAM21/CAPZIP domain-containing protein</fullName>
    </recommendedName>
</protein>
<feature type="compositionally biased region" description="Acidic residues" evidence="1">
    <location>
        <begin position="180"/>
        <end position="191"/>
    </location>
</feature>
<feature type="region of interest" description="Disordered" evidence="1">
    <location>
        <begin position="333"/>
        <end position="422"/>
    </location>
</feature>
<feature type="compositionally biased region" description="Basic and acidic residues" evidence="1">
    <location>
        <begin position="333"/>
        <end position="350"/>
    </location>
</feature>
<feature type="compositionally biased region" description="Polar residues" evidence="1">
    <location>
        <begin position="235"/>
        <end position="244"/>
    </location>
</feature>
<dbReference type="Proteomes" id="UP001566132">
    <property type="component" value="Unassembled WGS sequence"/>
</dbReference>
<reference evidence="2 3" key="1">
    <citation type="submission" date="2024-05" db="EMBL/GenBank/DDBJ databases">
        <title>Genetic variation in Jamaican populations of the coffee berry borer (Hypothenemus hampei).</title>
        <authorList>
            <person name="Errbii M."/>
            <person name="Myrie A."/>
        </authorList>
    </citation>
    <scope>NUCLEOTIDE SEQUENCE [LARGE SCALE GENOMIC DNA]</scope>
    <source>
        <strain evidence="2">JA-Hopewell-2020-01-JO</strain>
        <tissue evidence="2">Whole body</tissue>
    </source>
</reference>
<feature type="compositionally biased region" description="Basic and acidic residues" evidence="1">
    <location>
        <begin position="255"/>
        <end position="265"/>
    </location>
</feature>
<feature type="compositionally biased region" description="Low complexity" evidence="1">
    <location>
        <begin position="192"/>
        <end position="201"/>
    </location>
</feature>
<dbReference type="EMBL" id="JBDJPC010000005">
    <property type="protein sequence ID" value="KAL1501608.1"/>
    <property type="molecule type" value="Genomic_DNA"/>
</dbReference>
<feature type="region of interest" description="Disordered" evidence="1">
    <location>
        <begin position="461"/>
        <end position="498"/>
    </location>
</feature>
<feature type="region of interest" description="Disordered" evidence="1">
    <location>
        <begin position="178"/>
        <end position="307"/>
    </location>
</feature>
<feature type="region of interest" description="Disordered" evidence="1">
    <location>
        <begin position="570"/>
        <end position="594"/>
    </location>
</feature>
<keyword evidence="3" id="KW-1185">Reference proteome</keyword>
<evidence type="ECO:0008006" key="4">
    <source>
        <dbReference type="Google" id="ProtNLM"/>
    </source>
</evidence>
<evidence type="ECO:0000256" key="1">
    <source>
        <dbReference type="SAM" id="MobiDB-lite"/>
    </source>
</evidence>
<accession>A0ABD1ESM4</accession>
<feature type="compositionally biased region" description="Polar residues" evidence="1">
    <location>
        <begin position="526"/>
        <end position="537"/>
    </location>
</feature>
<gene>
    <name evidence="2" type="ORF">ABEB36_006905</name>
</gene>
<organism evidence="2 3">
    <name type="scientific">Hypothenemus hampei</name>
    <name type="common">Coffee berry borer</name>
    <dbReference type="NCBI Taxonomy" id="57062"/>
    <lineage>
        <taxon>Eukaryota</taxon>
        <taxon>Metazoa</taxon>
        <taxon>Ecdysozoa</taxon>
        <taxon>Arthropoda</taxon>
        <taxon>Hexapoda</taxon>
        <taxon>Insecta</taxon>
        <taxon>Pterygota</taxon>
        <taxon>Neoptera</taxon>
        <taxon>Endopterygota</taxon>
        <taxon>Coleoptera</taxon>
        <taxon>Polyphaga</taxon>
        <taxon>Cucujiformia</taxon>
        <taxon>Curculionidae</taxon>
        <taxon>Scolytinae</taxon>
        <taxon>Hypothenemus</taxon>
    </lineage>
</organism>
<feature type="compositionally biased region" description="Basic and acidic residues" evidence="1">
    <location>
        <begin position="581"/>
        <end position="591"/>
    </location>
</feature>
<feature type="compositionally biased region" description="Basic and acidic residues" evidence="1">
    <location>
        <begin position="488"/>
        <end position="497"/>
    </location>
</feature>
<sequence>MTDDNIQWTSEEMIANANNWSLKGDVAILNKLKKFSQTFLSETEALNIKVNNMLNQLEHVSLKLELKKNEFHSLRDTQFIENRVYEDDETLEPHQEEKVHGPTVEEKEEILKKAVITGLEVMRKYYDQIEVAVSDSEEEGPSRSYVLQEKDVYAHRLLPYLVGSENWYKKSHVGLLLSEPESESEKEEEEVCSSSSSSSRSDISKPSLKNHSSETSSELDLTTQSAGRREAPRSSDGSSDQTRTVPIKAPLSNEKFAEQLAEKLGDVISGKSVSKKPEPSKYGGLFSDEPPPLDEPDDAVLPNPARHSLFSEGTSLFADSADDLFKNVMEEKSLLKQNETSRENLSEKNAAKRNATKGLFNVSSSSSEEDMLTVTQKRKLQSTISKNPYLQSSKPVLPFVDDQPPDIIPKHEPKKKPLGGVSILGEHSGNIFANKERNTKLKKFNLFDDSSDEDMFLEKPKVDQESLQNKKQSLFEDPEETVTVADRGQTDNKKDYILPKTTTEFQEVQKPKLSLFDDSDELLSKEPQSIQEKTQSLFADLEESGDNNEIFKQPDQVQLKKPNLFIDSEDSLLLSSEENEESRKNNEDLKKSQSTYSKKISLFDDDDDEDDELFGKKDLFFTSKERKSLEKPVVALFEDLDDEEFSSNLKVCEEDLTTETVTREEDKVITTEVFQHLEDDITKKVDEKLENEETKTEIKSFQTPLDEEHEIPCTDVDKQSFLQEKYEEPKDETPIINTSSYEDIKNNDIEPVSNVETEVKDIKNMSFLDSLENDFDDLFLKNSNYKSSNEAPPSIALFDPTPPPIDWDTASHDSTDSDKLSFTEGILDLPEPTNQATPSSVFDEAPPSFDQVKDITAAINQSDNVDIFEDIFSIKQSDISERNVQSSISTQGYEKVEPILKEPSFKNDETVEQMNPQEPIAKASPGKLNRNININVKALLPGALPKFPARTQDSHIITNNENSQFKDLESTQVLQNVTKDRAKIVVKRRPSTRKARREAVKNSMTDFTLYPNLESEDVAFEPNKSGILDSVEKSEEKVIEIPPQNVASSVIEDLKTNKDEDIDFKSTLKQTVPQKTSLFSDKSDSDSGDDLFKVNRTKVVPEKTKTQVKKSSNIFDDSNDSDEDLFGGKTLKATSSSATIKRAEVKTATIKRLENKEASFDPLSGFRD</sequence>
<dbReference type="AlphaFoldDB" id="A0ABD1ESM4"/>
<feature type="region of interest" description="Disordered" evidence="1">
    <location>
        <begin position="516"/>
        <end position="556"/>
    </location>
</feature>
<comment type="caution">
    <text evidence="2">The sequence shown here is derived from an EMBL/GenBank/DDBJ whole genome shotgun (WGS) entry which is preliminary data.</text>
</comment>
<feature type="compositionally biased region" description="Polar residues" evidence="1">
    <location>
        <begin position="381"/>
        <end position="394"/>
    </location>
</feature>
<evidence type="ECO:0000313" key="3">
    <source>
        <dbReference type="Proteomes" id="UP001566132"/>
    </source>
</evidence>
<evidence type="ECO:0000313" key="2">
    <source>
        <dbReference type="EMBL" id="KAL1501608.1"/>
    </source>
</evidence>
<feature type="compositionally biased region" description="Low complexity" evidence="1">
    <location>
        <begin position="213"/>
        <end position="225"/>
    </location>
</feature>